<accession>A0A9N9A9T1</accession>
<dbReference type="PANTHER" id="PTHR39218">
    <property type="entry name" value="OXIDOREDUCTASE 14 KDA SUBUNIT, PUTATIVE (AFU_ORTHOLOGUE AFUA_1G12110)-RELATED"/>
    <property type="match status" value="1"/>
</dbReference>
<feature type="transmembrane region" description="Helical" evidence="1">
    <location>
        <begin position="50"/>
        <end position="67"/>
    </location>
</feature>
<dbReference type="OrthoDB" id="2141050at2759"/>
<dbReference type="Proteomes" id="UP000789342">
    <property type="component" value="Unassembled WGS sequence"/>
</dbReference>
<sequence>IIVKKFEQIALDIMGIVTTVTGWATFGVAVRVLSNSIQGRPYFAKPATHALTAVFFTGVGTYLYFANERLEELIEKRKKILLANRKHRKELEALRIGRDHMFIHLEVKWFTRYIL</sequence>
<proteinExistence type="predicted"/>
<gene>
    <name evidence="2" type="ORF">AMORRO_LOCUS4215</name>
</gene>
<keyword evidence="1" id="KW-0472">Membrane</keyword>
<reference evidence="2" key="1">
    <citation type="submission" date="2021-06" db="EMBL/GenBank/DDBJ databases">
        <authorList>
            <person name="Kallberg Y."/>
            <person name="Tangrot J."/>
            <person name="Rosling A."/>
        </authorList>
    </citation>
    <scope>NUCLEOTIDE SEQUENCE</scope>
    <source>
        <strain evidence="2">CL551</strain>
    </source>
</reference>
<evidence type="ECO:0000313" key="2">
    <source>
        <dbReference type="EMBL" id="CAG8521226.1"/>
    </source>
</evidence>
<name>A0A9N9A9T1_9GLOM</name>
<comment type="caution">
    <text evidence="2">The sequence shown here is derived from an EMBL/GenBank/DDBJ whole genome shotgun (WGS) entry which is preliminary data.</text>
</comment>
<keyword evidence="1" id="KW-1133">Transmembrane helix</keyword>
<organism evidence="2 3">
    <name type="scientific">Acaulospora morrowiae</name>
    <dbReference type="NCBI Taxonomy" id="94023"/>
    <lineage>
        <taxon>Eukaryota</taxon>
        <taxon>Fungi</taxon>
        <taxon>Fungi incertae sedis</taxon>
        <taxon>Mucoromycota</taxon>
        <taxon>Glomeromycotina</taxon>
        <taxon>Glomeromycetes</taxon>
        <taxon>Diversisporales</taxon>
        <taxon>Acaulosporaceae</taxon>
        <taxon>Acaulospora</taxon>
    </lineage>
</organism>
<keyword evidence="1" id="KW-0812">Transmembrane</keyword>
<evidence type="ECO:0000313" key="3">
    <source>
        <dbReference type="Proteomes" id="UP000789342"/>
    </source>
</evidence>
<dbReference type="EMBL" id="CAJVPV010002215">
    <property type="protein sequence ID" value="CAG8521226.1"/>
    <property type="molecule type" value="Genomic_DNA"/>
</dbReference>
<evidence type="ECO:0000256" key="1">
    <source>
        <dbReference type="SAM" id="Phobius"/>
    </source>
</evidence>
<feature type="transmembrane region" description="Helical" evidence="1">
    <location>
        <begin position="9"/>
        <end position="30"/>
    </location>
</feature>
<dbReference type="AlphaFoldDB" id="A0A9N9A9T1"/>
<keyword evidence="3" id="KW-1185">Reference proteome</keyword>
<feature type="non-terminal residue" evidence="2">
    <location>
        <position position="115"/>
    </location>
</feature>
<protein>
    <submittedName>
        <fullName evidence="2">13830_t:CDS:1</fullName>
    </submittedName>
</protein>
<dbReference type="PANTHER" id="PTHR39218:SF1">
    <property type="entry name" value="OXIDOREDUCTASE 14 KDA SUBUNIT, PUTATIVE (AFU_ORTHOLOGUE AFUA_1G12110)-RELATED"/>
    <property type="match status" value="1"/>
</dbReference>